<dbReference type="PANTHER" id="PTHR11082">
    <property type="entry name" value="TRNA-DIHYDROURIDINE SYNTHASE"/>
    <property type="match status" value="1"/>
</dbReference>
<reference evidence="20" key="1">
    <citation type="submission" date="2023-01" db="EMBL/GenBank/DDBJ databases">
        <title>Colletotrichum chrysophilum M932 genome sequence.</title>
        <authorList>
            <person name="Baroncelli R."/>
        </authorList>
    </citation>
    <scope>NUCLEOTIDE SEQUENCE</scope>
    <source>
        <strain evidence="20">M932</strain>
    </source>
</reference>
<evidence type="ECO:0000256" key="7">
    <source>
        <dbReference type="ARBA" id="ARBA00023002"/>
    </source>
</evidence>
<comment type="similarity">
    <text evidence="9">Belongs to the Dus family. Dus1 subfamily.</text>
</comment>
<dbReference type="InterPro" id="IPR035587">
    <property type="entry name" value="DUS-like_FMN-bd"/>
</dbReference>
<feature type="compositionally biased region" description="Basic and acidic residues" evidence="18">
    <location>
        <begin position="483"/>
        <end position="496"/>
    </location>
</feature>
<evidence type="ECO:0000256" key="5">
    <source>
        <dbReference type="ARBA" id="ARBA00022694"/>
    </source>
</evidence>
<sequence>MLPLADQRDDVIRRASRSPWVRGGIGRDPQPHQSDKLRVLSLVPTCARLKTFFFWSRLSPSPSPIKVAHGRCSTWSHAHWTENTDILEILLRLRRLRTPHIIRLTRSFSTKMATHATDTTAAGPEAAAEVKPKLHGRAFYESIGSPKYILAPMVDQSEFAWRMLSRSFLTPEEQTNLVAYTPMFHARIFNDTEHYRDGHFQAVRPATNGGTEAKPTPEPWLDGNPKIDRPLFVQFCANDPDALLGAALKAAPYCDAVDLNLGCPQGIARKGKYGAFLQEDQELIFKLINTLHKNLPIPVTAKIRILDTKEATLAYAKNVLAAGASIVTVHGRRREQKGHLTGLADWGIIRWLREQLPAETVLFANGNILQHADLARALEATGADGIMSAEGNLSDPAIFGREPEPGSEVEKREYWRGRDGKGGWRVDAVMRRYMDILHRYAAGVEPPARRPLFVPGDDTAWMKEMDQAAAEEDEPARKKRKKDTPGKKASGKKERTNNPNYAAMQPHMFHMLRHFVSKHTDVRDMLARARAGDMEAYEEILSKVERKVADGLIEYEKSDGKMFETEGEGGEEEIVEDGESSKGAVQRCARPWWVVQPIIRPLPKEAMAKGAVSLSKKDKAKLAKENGNGEVNGEKSVEEKVLGDG</sequence>
<keyword evidence="21" id="KW-1185">Reference proteome</keyword>
<dbReference type="PANTHER" id="PTHR11082:SF5">
    <property type="entry name" value="TRNA-DIHYDROURIDINE(16_17) SYNTHASE [NAD(P)(+)]-LIKE"/>
    <property type="match status" value="1"/>
</dbReference>
<feature type="compositionally biased region" description="Basic and acidic residues" evidence="18">
    <location>
        <begin position="615"/>
        <end position="624"/>
    </location>
</feature>
<dbReference type="PROSITE" id="PS01136">
    <property type="entry name" value="UPF0034"/>
    <property type="match status" value="1"/>
</dbReference>
<evidence type="ECO:0000256" key="15">
    <source>
        <dbReference type="ARBA" id="ARBA00048934"/>
    </source>
</evidence>
<name>A0AAD9A3I1_9PEZI</name>
<evidence type="ECO:0000256" key="2">
    <source>
        <dbReference type="ARBA" id="ARBA00022630"/>
    </source>
</evidence>
<keyword evidence="5" id="KW-0819">tRNA processing</keyword>
<dbReference type="GO" id="GO:0006397">
    <property type="term" value="P:mRNA processing"/>
    <property type="evidence" value="ECO:0007669"/>
    <property type="project" value="UniProtKB-KW"/>
</dbReference>
<evidence type="ECO:0000313" key="20">
    <source>
        <dbReference type="EMBL" id="KAK1840728.1"/>
    </source>
</evidence>
<keyword evidence="8" id="KW-0520">NAD</keyword>
<dbReference type="GO" id="GO:0050660">
    <property type="term" value="F:flavin adenine dinucleotide binding"/>
    <property type="evidence" value="ECO:0007669"/>
    <property type="project" value="InterPro"/>
</dbReference>
<comment type="caution">
    <text evidence="20">The sequence shown here is derived from an EMBL/GenBank/DDBJ whole genome shotgun (WGS) entry which is preliminary data.</text>
</comment>
<dbReference type="Proteomes" id="UP001243330">
    <property type="component" value="Unassembled WGS sequence"/>
</dbReference>
<dbReference type="InterPro" id="IPR018517">
    <property type="entry name" value="tRNA_hU_synthase_CS"/>
</dbReference>
<comment type="catalytic activity">
    <reaction evidence="13">
        <text>5,6-dihydrouridine(16) in tRNA + NADP(+) = uridine(16) in tRNA + NADPH + H(+)</text>
        <dbReference type="Rhea" id="RHEA:53376"/>
        <dbReference type="Rhea" id="RHEA-COMP:13543"/>
        <dbReference type="Rhea" id="RHEA-COMP:13544"/>
        <dbReference type="ChEBI" id="CHEBI:15378"/>
        <dbReference type="ChEBI" id="CHEBI:57783"/>
        <dbReference type="ChEBI" id="CHEBI:58349"/>
        <dbReference type="ChEBI" id="CHEBI:65315"/>
        <dbReference type="ChEBI" id="CHEBI:74443"/>
        <dbReference type="EC" id="1.3.1.88"/>
    </reaction>
    <physiologicalReaction direction="right-to-left" evidence="13">
        <dbReference type="Rhea" id="RHEA:53378"/>
    </physiologicalReaction>
</comment>
<dbReference type="Gene3D" id="3.20.20.70">
    <property type="entry name" value="Aldolase class I"/>
    <property type="match status" value="1"/>
</dbReference>
<organism evidence="20 21">
    <name type="scientific">Colletotrichum chrysophilum</name>
    <dbReference type="NCBI Taxonomy" id="1836956"/>
    <lineage>
        <taxon>Eukaryota</taxon>
        <taxon>Fungi</taxon>
        <taxon>Dikarya</taxon>
        <taxon>Ascomycota</taxon>
        <taxon>Pezizomycotina</taxon>
        <taxon>Sordariomycetes</taxon>
        <taxon>Hypocreomycetidae</taxon>
        <taxon>Glomerellales</taxon>
        <taxon>Glomerellaceae</taxon>
        <taxon>Colletotrichum</taxon>
        <taxon>Colletotrichum gloeosporioides species complex</taxon>
    </lineage>
</organism>
<comment type="catalytic activity">
    <reaction evidence="16">
        <text>a 5,6-dihydrouridine in mRNA + NADP(+) = a uridine in mRNA + NADPH + H(+)</text>
        <dbReference type="Rhea" id="RHEA:69855"/>
        <dbReference type="Rhea" id="RHEA-COMP:14658"/>
        <dbReference type="Rhea" id="RHEA-COMP:17789"/>
        <dbReference type="ChEBI" id="CHEBI:15378"/>
        <dbReference type="ChEBI" id="CHEBI:57783"/>
        <dbReference type="ChEBI" id="CHEBI:58349"/>
        <dbReference type="ChEBI" id="CHEBI:65315"/>
        <dbReference type="ChEBI" id="CHEBI:74443"/>
    </reaction>
    <physiologicalReaction direction="right-to-left" evidence="16">
        <dbReference type="Rhea" id="RHEA:69857"/>
    </physiologicalReaction>
</comment>
<comment type="cofactor">
    <cofactor evidence="1">
        <name>FMN</name>
        <dbReference type="ChEBI" id="CHEBI:58210"/>
    </cofactor>
</comment>
<accession>A0AAD9A3I1</accession>
<feature type="region of interest" description="Disordered" evidence="18">
    <location>
        <begin position="613"/>
        <end position="645"/>
    </location>
</feature>
<comment type="catalytic activity">
    <reaction evidence="12">
        <text>5,6-dihydrouridine(17) in tRNA + NAD(+) = uridine(17) in tRNA + NADH + H(+)</text>
        <dbReference type="Rhea" id="RHEA:53372"/>
        <dbReference type="Rhea" id="RHEA-COMP:13541"/>
        <dbReference type="Rhea" id="RHEA-COMP:13542"/>
        <dbReference type="ChEBI" id="CHEBI:15378"/>
        <dbReference type="ChEBI" id="CHEBI:57540"/>
        <dbReference type="ChEBI" id="CHEBI:57945"/>
        <dbReference type="ChEBI" id="CHEBI:65315"/>
        <dbReference type="ChEBI" id="CHEBI:74443"/>
        <dbReference type="EC" id="1.3.1.88"/>
    </reaction>
    <physiologicalReaction direction="right-to-left" evidence="12">
        <dbReference type="Rhea" id="RHEA:53374"/>
    </physiologicalReaction>
</comment>
<evidence type="ECO:0000256" key="6">
    <source>
        <dbReference type="ARBA" id="ARBA00022857"/>
    </source>
</evidence>
<evidence type="ECO:0000256" key="8">
    <source>
        <dbReference type="ARBA" id="ARBA00023027"/>
    </source>
</evidence>
<evidence type="ECO:0000256" key="1">
    <source>
        <dbReference type="ARBA" id="ARBA00001917"/>
    </source>
</evidence>
<evidence type="ECO:0000256" key="17">
    <source>
        <dbReference type="ARBA" id="ARBA00049467"/>
    </source>
</evidence>
<feature type="compositionally biased region" description="Basic and acidic residues" evidence="18">
    <location>
        <begin position="632"/>
        <end position="645"/>
    </location>
</feature>
<evidence type="ECO:0000256" key="18">
    <source>
        <dbReference type="SAM" id="MobiDB-lite"/>
    </source>
</evidence>
<keyword evidence="3" id="KW-0288">FMN</keyword>
<evidence type="ECO:0000256" key="10">
    <source>
        <dbReference type="ARBA" id="ARBA00038890"/>
    </source>
</evidence>
<dbReference type="SUPFAM" id="SSF51395">
    <property type="entry name" value="FMN-linked oxidoreductases"/>
    <property type="match status" value="1"/>
</dbReference>
<gene>
    <name evidence="20" type="ORF">CCHR01_16639</name>
</gene>
<comment type="catalytic activity">
    <reaction evidence="14">
        <text>a 5,6-dihydrouridine in mRNA + NAD(+) = a uridine in mRNA + NADH + H(+)</text>
        <dbReference type="Rhea" id="RHEA:69851"/>
        <dbReference type="Rhea" id="RHEA-COMP:14658"/>
        <dbReference type="Rhea" id="RHEA-COMP:17789"/>
        <dbReference type="ChEBI" id="CHEBI:15378"/>
        <dbReference type="ChEBI" id="CHEBI:57540"/>
        <dbReference type="ChEBI" id="CHEBI:57945"/>
        <dbReference type="ChEBI" id="CHEBI:65315"/>
        <dbReference type="ChEBI" id="CHEBI:74443"/>
    </reaction>
    <physiologicalReaction direction="right-to-left" evidence="14">
        <dbReference type="Rhea" id="RHEA:69853"/>
    </physiologicalReaction>
</comment>
<dbReference type="Pfam" id="PF01207">
    <property type="entry name" value="Dus"/>
    <property type="match status" value="1"/>
</dbReference>
<protein>
    <recommendedName>
        <fullName evidence="10">tRNA-dihydrouridine(16/17) synthase [NAD(P)(+)]</fullName>
        <ecNumber evidence="10">1.3.1.88</ecNumber>
    </recommendedName>
</protein>
<keyword evidence="4" id="KW-0507">mRNA processing</keyword>
<dbReference type="EC" id="1.3.1.88" evidence="10"/>
<proteinExistence type="inferred from homology"/>
<dbReference type="CDD" id="cd02801">
    <property type="entry name" value="DUS_like_FMN"/>
    <property type="match status" value="1"/>
</dbReference>
<dbReference type="InterPro" id="IPR013785">
    <property type="entry name" value="Aldolase_TIM"/>
</dbReference>
<comment type="catalytic activity">
    <reaction evidence="15">
        <text>5,6-dihydrouridine(16) in tRNA + NAD(+) = uridine(16) in tRNA + NADH + H(+)</text>
        <dbReference type="Rhea" id="RHEA:53380"/>
        <dbReference type="Rhea" id="RHEA-COMP:13543"/>
        <dbReference type="Rhea" id="RHEA-COMP:13544"/>
        <dbReference type="ChEBI" id="CHEBI:15378"/>
        <dbReference type="ChEBI" id="CHEBI:57540"/>
        <dbReference type="ChEBI" id="CHEBI:57945"/>
        <dbReference type="ChEBI" id="CHEBI:65315"/>
        <dbReference type="ChEBI" id="CHEBI:74443"/>
        <dbReference type="EC" id="1.3.1.88"/>
    </reaction>
    <physiologicalReaction direction="right-to-left" evidence="15">
        <dbReference type="Rhea" id="RHEA:53382"/>
    </physiologicalReaction>
</comment>
<keyword evidence="7" id="KW-0560">Oxidoreductase</keyword>
<evidence type="ECO:0000313" key="21">
    <source>
        <dbReference type="Proteomes" id="UP001243330"/>
    </source>
</evidence>
<dbReference type="AlphaFoldDB" id="A0AAD9A3I1"/>
<evidence type="ECO:0000256" key="4">
    <source>
        <dbReference type="ARBA" id="ARBA00022664"/>
    </source>
</evidence>
<evidence type="ECO:0000256" key="11">
    <source>
        <dbReference type="ARBA" id="ARBA00045934"/>
    </source>
</evidence>
<comment type="catalytic activity">
    <reaction evidence="17">
        <text>5,6-dihydrouridine(17) in tRNA + NADP(+) = uridine(17) in tRNA + NADPH + H(+)</text>
        <dbReference type="Rhea" id="RHEA:53368"/>
        <dbReference type="Rhea" id="RHEA-COMP:13541"/>
        <dbReference type="Rhea" id="RHEA-COMP:13542"/>
        <dbReference type="ChEBI" id="CHEBI:15378"/>
        <dbReference type="ChEBI" id="CHEBI:57783"/>
        <dbReference type="ChEBI" id="CHEBI:58349"/>
        <dbReference type="ChEBI" id="CHEBI:65315"/>
        <dbReference type="ChEBI" id="CHEBI:74443"/>
        <dbReference type="EC" id="1.3.1.88"/>
    </reaction>
    <physiologicalReaction direction="right-to-left" evidence="17">
        <dbReference type="Rhea" id="RHEA:53370"/>
    </physiologicalReaction>
</comment>
<keyword evidence="6" id="KW-0521">NADP</keyword>
<evidence type="ECO:0000256" key="13">
    <source>
        <dbReference type="ARBA" id="ARBA00047652"/>
    </source>
</evidence>
<comment type="function">
    <text evidence="11">Catalyzes the synthesis of dihydrouridine, a modified base found in the D-loop of most tRNAs. Specifically modifies U47 in cytoplasmic tRNAs. Catalyzes the synthesis of dihydrouridine in some mRNAs, thereby affecting their translation.</text>
</comment>
<evidence type="ECO:0000256" key="12">
    <source>
        <dbReference type="ARBA" id="ARBA00047287"/>
    </source>
</evidence>
<feature type="region of interest" description="Disordered" evidence="18">
    <location>
        <begin position="466"/>
        <end position="500"/>
    </location>
</feature>
<evidence type="ECO:0000259" key="19">
    <source>
        <dbReference type="Pfam" id="PF01207"/>
    </source>
</evidence>
<feature type="domain" description="DUS-like FMN-binding" evidence="19">
    <location>
        <begin position="149"/>
        <end position="401"/>
    </location>
</feature>
<evidence type="ECO:0000256" key="3">
    <source>
        <dbReference type="ARBA" id="ARBA00022643"/>
    </source>
</evidence>
<dbReference type="GO" id="GO:0017150">
    <property type="term" value="F:tRNA dihydrouridine synthase activity"/>
    <property type="evidence" value="ECO:0007669"/>
    <property type="project" value="InterPro"/>
</dbReference>
<keyword evidence="2" id="KW-0285">Flavoprotein</keyword>
<evidence type="ECO:0000256" key="16">
    <source>
        <dbReference type="ARBA" id="ARBA00049447"/>
    </source>
</evidence>
<dbReference type="EMBL" id="JAQOWY010000535">
    <property type="protein sequence ID" value="KAK1840728.1"/>
    <property type="molecule type" value="Genomic_DNA"/>
</dbReference>
<evidence type="ECO:0000256" key="9">
    <source>
        <dbReference type="ARBA" id="ARBA00038313"/>
    </source>
</evidence>
<evidence type="ECO:0000256" key="14">
    <source>
        <dbReference type="ARBA" id="ARBA00048342"/>
    </source>
</evidence>